<dbReference type="AlphaFoldDB" id="A0AAX4HY49"/>
<evidence type="ECO:0008006" key="4">
    <source>
        <dbReference type="Google" id="ProtNLM"/>
    </source>
</evidence>
<organism evidence="2 3">
    <name type="scientific">Colletotrichum destructivum</name>
    <dbReference type="NCBI Taxonomy" id="34406"/>
    <lineage>
        <taxon>Eukaryota</taxon>
        <taxon>Fungi</taxon>
        <taxon>Dikarya</taxon>
        <taxon>Ascomycota</taxon>
        <taxon>Pezizomycotina</taxon>
        <taxon>Sordariomycetes</taxon>
        <taxon>Hypocreomycetidae</taxon>
        <taxon>Glomerellales</taxon>
        <taxon>Glomerellaceae</taxon>
        <taxon>Colletotrichum</taxon>
        <taxon>Colletotrichum destructivum species complex</taxon>
    </lineage>
</organism>
<feature type="region of interest" description="Disordered" evidence="1">
    <location>
        <begin position="1"/>
        <end position="37"/>
    </location>
</feature>
<gene>
    <name evidence="2" type="ORF">CDEST_00704</name>
</gene>
<evidence type="ECO:0000313" key="3">
    <source>
        <dbReference type="Proteomes" id="UP001322277"/>
    </source>
</evidence>
<accession>A0AAX4HY49</accession>
<feature type="compositionally biased region" description="Low complexity" evidence="1">
    <location>
        <begin position="16"/>
        <end position="31"/>
    </location>
</feature>
<evidence type="ECO:0000313" key="2">
    <source>
        <dbReference type="EMBL" id="WQF75690.1"/>
    </source>
</evidence>
<evidence type="ECO:0000256" key="1">
    <source>
        <dbReference type="SAM" id="MobiDB-lite"/>
    </source>
</evidence>
<dbReference type="GeneID" id="87937207"/>
<name>A0AAX4HY49_9PEZI</name>
<reference evidence="3" key="1">
    <citation type="journal article" date="2023" name="bioRxiv">
        <title>Complete genome of the Medicago anthracnose fungus, Colletotrichum destructivum, reveals a mini-chromosome-like region within a core chromosome.</title>
        <authorList>
            <person name="Lapalu N."/>
            <person name="Simon A."/>
            <person name="Lu A."/>
            <person name="Plaumann P.-L."/>
            <person name="Amselem J."/>
            <person name="Pigne S."/>
            <person name="Auger A."/>
            <person name="Koch C."/>
            <person name="Dallery J.-F."/>
            <person name="O'Connell R.J."/>
        </authorList>
    </citation>
    <scope>NUCLEOTIDE SEQUENCE [LARGE SCALE GENOMIC DNA]</scope>
    <source>
        <strain evidence="3">CBS 520.97</strain>
    </source>
</reference>
<proteinExistence type="predicted"/>
<keyword evidence="3" id="KW-1185">Reference proteome</keyword>
<sequence length="131" mass="14851">MRINRSLPPTFDQSFTHQSSSPQYHSPHTPSKTSIVPKHVLNSSKLYLSLVAKMPESNSSLQSCPFYRCTWRQKCRGHSLEAHIYHMHMDETPRGEPAHNTTEPDAGVNNTGSIKLRLKTNAKKVRLTLRG</sequence>
<dbReference type="KEGG" id="cdet:87937207"/>
<dbReference type="RefSeq" id="XP_062772914.1">
    <property type="nucleotide sequence ID" value="XM_062916863.1"/>
</dbReference>
<protein>
    <recommendedName>
        <fullName evidence="4">C2H2-type domain-containing protein</fullName>
    </recommendedName>
</protein>
<dbReference type="EMBL" id="CP137305">
    <property type="protein sequence ID" value="WQF75690.1"/>
    <property type="molecule type" value="Genomic_DNA"/>
</dbReference>
<dbReference type="Proteomes" id="UP001322277">
    <property type="component" value="Chromosome 1"/>
</dbReference>